<comment type="caution">
    <text evidence="1">The sequence shown here is derived from an EMBL/GenBank/DDBJ whole genome shotgun (WGS) entry which is preliminary data.</text>
</comment>
<dbReference type="Proteomes" id="UP000824533">
    <property type="component" value="Linkage Group LG19"/>
</dbReference>
<keyword evidence="2" id="KW-1185">Reference proteome</keyword>
<proteinExistence type="predicted"/>
<protein>
    <submittedName>
        <fullName evidence="1">Uncharacterized protein</fullName>
    </submittedName>
</protein>
<organism evidence="1 2">
    <name type="scientific">Dendrolimus kikuchii</name>
    <dbReference type="NCBI Taxonomy" id="765133"/>
    <lineage>
        <taxon>Eukaryota</taxon>
        <taxon>Metazoa</taxon>
        <taxon>Ecdysozoa</taxon>
        <taxon>Arthropoda</taxon>
        <taxon>Hexapoda</taxon>
        <taxon>Insecta</taxon>
        <taxon>Pterygota</taxon>
        <taxon>Neoptera</taxon>
        <taxon>Endopterygota</taxon>
        <taxon>Lepidoptera</taxon>
        <taxon>Glossata</taxon>
        <taxon>Ditrysia</taxon>
        <taxon>Bombycoidea</taxon>
        <taxon>Lasiocampidae</taxon>
        <taxon>Dendrolimus</taxon>
    </lineage>
</organism>
<accession>A0ACC1CQ17</accession>
<dbReference type="EMBL" id="CM034405">
    <property type="protein sequence ID" value="KAJ0173562.1"/>
    <property type="molecule type" value="Genomic_DNA"/>
</dbReference>
<name>A0ACC1CQ17_9NEOP</name>
<evidence type="ECO:0000313" key="1">
    <source>
        <dbReference type="EMBL" id="KAJ0173562.1"/>
    </source>
</evidence>
<evidence type="ECO:0000313" key="2">
    <source>
        <dbReference type="Proteomes" id="UP000824533"/>
    </source>
</evidence>
<gene>
    <name evidence="1" type="ORF">K1T71_010711</name>
</gene>
<reference evidence="1 2" key="1">
    <citation type="journal article" date="2021" name="Front. Genet.">
        <title>Chromosome-Level Genome Assembly Reveals Significant Gene Expansion in the Toll and IMD Signaling Pathways of Dendrolimus kikuchii.</title>
        <authorList>
            <person name="Zhou J."/>
            <person name="Wu P."/>
            <person name="Xiong Z."/>
            <person name="Liu N."/>
            <person name="Zhao N."/>
            <person name="Ji M."/>
            <person name="Qiu Y."/>
            <person name="Yang B."/>
        </authorList>
    </citation>
    <scope>NUCLEOTIDE SEQUENCE [LARGE SCALE GENOMIC DNA]</scope>
    <source>
        <strain evidence="1">Ann1</strain>
    </source>
</reference>
<sequence length="119" mass="13247">MSSLNMCVKLALCFLLVAVVESHVIKQHQYPLPPDGIIMEITLKNKANKSPISTVKIDIDEFAKKVVVSNLQHDVEKPPKKPVKPDFVPTIENRHGIRVGTCPSGYVQKGGFCFPDDDY</sequence>